<dbReference type="VEuPathDB" id="FungiDB:SI65_06919"/>
<organism evidence="6 7">
    <name type="scientific">Aspergillus cristatus</name>
    <name type="common">Chinese Fuzhuan brick tea-fermentation fungus</name>
    <name type="synonym">Eurotium cristatum</name>
    <dbReference type="NCBI Taxonomy" id="573508"/>
    <lineage>
        <taxon>Eukaryota</taxon>
        <taxon>Fungi</taxon>
        <taxon>Dikarya</taxon>
        <taxon>Ascomycota</taxon>
        <taxon>Pezizomycotina</taxon>
        <taxon>Eurotiomycetes</taxon>
        <taxon>Eurotiomycetidae</taxon>
        <taxon>Eurotiales</taxon>
        <taxon>Aspergillaceae</taxon>
        <taxon>Aspergillus</taxon>
        <taxon>Aspergillus subgen. Aspergillus</taxon>
    </lineage>
</organism>
<evidence type="ECO:0000313" key="6">
    <source>
        <dbReference type="EMBL" id="ODM17244.1"/>
    </source>
</evidence>
<dbReference type="SMART" id="SM00066">
    <property type="entry name" value="GAL4"/>
    <property type="match status" value="1"/>
</dbReference>
<accession>A0A1E3B8J9</accession>
<dbReference type="InterPro" id="IPR036864">
    <property type="entry name" value="Zn2-C6_fun-type_DNA-bd_sf"/>
</dbReference>
<dbReference type="Proteomes" id="UP000094569">
    <property type="component" value="Unassembled WGS sequence"/>
</dbReference>
<sequence length="72" mass="7956">MADYTEGSRLSVRPVCRSSVACAACRYKHHRCDGQKPACSRCIASAKECIYPLSRRRKTETKTGSIELAAYG</sequence>
<protein>
    <recommendedName>
        <fullName evidence="5">Zn(2)-C6 fungal-type domain-containing protein</fullName>
    </recommendedName>
</protein>
<feature type="domain" description="Zn(2)-C6 fungal-type" evidence="5">
    <location>
        <begin position="21"/>
        <end position="51"/>
    </location>
</feature>
<gene>
    <name evidence="6" type="ORF">SI65_06919</name>
</gene>
<evidence type="ECO:0000256" key="3">
    <source>
        <dbReference type="ARBA" id="ARBA00023163"/>
    </source>
</evidence>
<reference evidence="6 7" key="1">
    <citation type="journal article" date="2016" name="BMC Genomics">
        <title>Comparative genomic and transcriptomic analyses of the Fuzhuan brick tea-fermentation fungus Aspergillus cristatus.</title>
        <authorList>
            <person name="Ge Y."/>
            <person name="Wang Y."/>
            <person name="Liu Y."/>
            <person name="Tan Y."/>
            <person name="Ren X."/>
            <person name="Zhang X."/>
            <person name="Hyde K.D."/>
            <person name="Liu Y."/>
            <person name="Liu Z."/>
        </authorList>
    </citation>
    <scope>NUCLEOTIDE SEQUENCE [LARGE SCALE GENOMIC DNA]</scope>
    <source>
        <strain evidence="6 7">GZAAS20.1005</strain>
    </source>
</reference>
<dbReference type="PROSITE" id="PS00463">
    <property type="entry name" value="ZN2_CY6_FUNGAL_1"/>
    <property type="match status" value="1"/>
</dbReference>
<evidence type="ECO:0000256" key="1">
    <source>
        <dbReference type="ARBA" id="ARBA00023015"/>
    </source>
</evidence>
<dbReference type="Gene3D" id="4.10.240.10">
    <property type="entry name" value="Zn(2)-C6 fungal-type DNA-binding domain"/>
    <property type="match status" value="1"/>
</dbReference>
<dbReference type="PANTHER" id="PTHR47431">
    <property type="entry name" value="ZN(II)2CYS6 TRANSCRIPTION FACTOR (EUROFUNG)-RELATED"/>
    <property type="match status" value="1"/>
</dbReference>
<evidence type="ECO:0000256" key="4">
    <source>
        <dbReference type="ARBA" id="ARBA00023242"/>
    </source>
</evidence>
<dbReference type="PANTHER" id="PTHR47431:SF1">
    <property type="entry name" value="ZN(II)2CYS6 TRANSCRIPTION FACTOR (EUROFUNG)"/>
    <property type="match status" value="1"/>
</dbReference>
<keyword evidence="3" id="KW-0804">Transcription</keyword>
<dbReference type="GO" id="GO:0000981">
    <property type="term" value="F:DNA-binding transcription factor activity, RNA polymerase II-specific"/>
    <property type="evidence" value="ECO:0007669"/>
    <property type="project" value="InterPro"/>
</dbReference>
<dbReference type="AlphaFoldDB" id="A0A1E3B8J9"/>
<comment type="caution">
    <text evidence="6">The sequence shown here is derived from an EMBL/GenBank/DDBJ whole genome shotgun (WGS) entry which is preliminary data.</text>
</comment>
<dbReference type="EMBL" id="JXNT01000008">
    <property type="protein sequence ID" value="ODM17244.1"/>
    <property type="molecule type" value="Genomic_DNA"/>
</dbReference>
<dbReference type="Pfam" id="PF00172">
    <property type="entry name" value="Zn_clus"/>
    <property type="match status" value="1"/>
</dbReference>
<keyword evidence="2" id="KW-0238">DNA-binding</keyword>
<dbReference type="STRING" id="573508.A0A1E3B8J9"/>
<dbReference type="GO" id="GO:0008270">
    <property type="term" value="F:zinc ion binding"/>
    <property type="evidence" value="ECO:0007669"/>
    <property type="project" value="InterPro"/>
</dbReference>
<keyword evidence="7" id="KW-1185">Reference proteome</keyword>
<name>A0A1E3B8J9_ASPCR</name>
<evidence type="ECO:0000313" key="7">
    <source>
        <dbReference type="Proteomes" id="UP000094569"/>
    </source>
</evidence>
<evidence type="ECO:0000259" key="5">
    <source>
        <dbReference type="PROSITE" id="PS50048"/>
    </source>
</evidence>
<dbReference type="PROSITE" id="PS50048">
    <property type="entry name" value="ZN2_CY6_FUNGAL_2"/>
    <property type="match status" value="1"/>
</dbReference>
<dbReference type="OrthoDB" id="424974at2759"/>
<keyword evidence="1" id="KW-0805">Transcription regulation</keyword>
<dbReference type="InterPro" id="IPR001138">
    <property type="entry name" value="Zn2Cys6_DnaBD"/>
</dbReference>
<dbReference type="CDD" id="cd00067">
    <property type="entry name" value="GAL4"/>
    <property type="match status" value="1"/>
</dbReference>
<proteinExistence type="predicted"/>
<keyword evidence="4" id="KW-0539">Nucleus</keyword>
<dbReference type="GO" id="GO:0003677">
    <property type="term" value="F:DNA binding"/>
    <property type="evidence" value="ECO:0007669"/>
    <property type="project" value="UniProtKB-KW"/>
</dbReference>
<evidence type="ECO:0000256" key="2">
    <source>
        <dbReference type="ARBA" id="ARBA00023125"/>
    </source>
</evidence>
<dbReference type="SUPFAM" id="SSF57701">
    <property type="entry name" value="Zn2/Cys6 DNA-binding domain"/>
    <property type="match status" value="1"/>
</dbReference>